<keyword evidence="9" id="KW-0535">Nitrogen fixation</keyword>
<dbReference type="SUPFAM" id="SSF47384">
    <property type="entry name" value="Homodimeric domain of signal transducing histidine kinase"/>
    <property type="match status" value="1"/>
</dbReference>
<dbReference type="InterPro" id="IPR036097">
    <property type="entry name" value="HisK_dim/P_sf"/>
</dbReference>
<dbReference type="SUPFAM" id="SSF55874">
    <property type="entry name" value="ATPase domain of HSP90 chaperone/DNA topoisomerase II/histidine kinase"/>
    <property type="match status" value="1"/>
</dbReference>
<dbReference type="EC" id="2.7.13.3" evidence="2"/>
<name>A0ABV7EM83_9GAMM</name>
<evidence type="ECO:0000256" key="7">
    <source>
        <dbReference type="ARBA" id="ARBA00022840"/>
    </source>
</evidence>
<evidence type="ECO:0000256" key="9">
    <source>
        <dbReference type="ARBA" id="ARBA00023231"/>
    </source>
</evidence>
<organism evidence="15 16">
    <name type="scientific">Salinisphaera aquimarina</name>
    <dbReference type="NCBI Taxonomy" id="2094031"/>
    <lineage>
        <taxon>Bacteria</taxon>
        <taxon>Pseudomonadati</taxon>
        <taxon>Pseudomonadota</taxon>
        <taxon>Gammaproteobacteria</taxon>
        <taxon>Salinisphaerales</taxon>
        <taxon>Salinisphaeraceae</taxon>
        <taxon>Salinisphaera</taxon>
    </lineage>
</organism>
<dbReference type="Proteomes" id="UP001595462">
    <property type="component" value="Unassembled WGS sequence"/>
</dbReference>
<feature type="domain" description="Histidine kinase" evidence="14">
    <location>
        <begin position="143"/>
        <end position="355"/>
    </location>
</feature>
<dbReference type="SUPFAM" id="SSF55785">
    <property type="entry name" value="PYP-like sensor domain (PAS domain)"/>
    <property type="match status" value="1"/>
</dbReference>
<dbReference type="SMART" id="SM00387">
    <property type="entry name" value="HATPase_c"/>
    <property type="match status" value="1"/>
</dbReference>
<proteinExistence type="predicted"/>
<comment type="caution">
    <text evidence="15">The sequence shown here is derived from an EMBL/GenBank/DDBJ whole genome shotgun (WGS) entry which is preliminary data.</text>
</comment>
<evidence type="ECO:0000256" key="3">
    <source>
        <dbReference type="ARBA" id="ARBA00022553"/>
    </source>
</evidence>
<comment type="catalytic activity">
    <reaction evidence="1">
        <text>ATP + protein L-histidine = ADP + protein N-phospho-L-histidine.</text>
        <dbReference type="EC" id="2.7.13.3"/>
    </reaction>
</comment>
<dbReference type="PANTHER" id="PTHR43065">
    <property type="entry name" value="SENSOR HISTIDINE KINASE"/>
    <property type="match status" value="1"/>
</dbReference>
<evidence type="ECO:0000256" key="2">
    <source>
        <dbReference type="ARBA" id="ARBA00012438"/>
    </source>
</evidence>
<evidence type="ECO:0000313" key="16">
    <source>
        <dbReference type="Proteomes" id="UP001595462"/>
    </source>
</evidence>
<dbReference type="RefSeq" id="WP_380688221.1">
    <property type="nucleotide sequence ID" value="NZ_JBHRSS010000003.1"/>
</dbReference>
<dbReference type="InterPro" id="IPR005467">
    <property type="entry name" value="His_kinase_dom"/>
</dbReference>
<evidence type="ECO:0000256" key="12">
    <source>
        <dbReference type="ARBA" id="ARBA00042313"/>
    </source>
</evidence>
<gene>
    <name evidence="15" type="primary">glnL</name>
    <name evidence="15" type="ORF">ACFOSU_07955</name>
</gene>
<evidence type="ECO:0000256" key="4">
    <source>
        <dbReference type="ARBA" id="ARBA00022679"/>
    </source>
</evidence>
<keyword evidence="6" id="KW-0418">Kinase</keyword>
<dbReference type="PROSITE" id="PS50109">
    <property type="entry name" value="HIS_KIN"/>
    <property type="match status" value="1"/>
</dbReference>
<dbReference type="SMART" id="SM00388">
    <property type="entry name" value="HisKA"/>
    <property type="match status" value="1"/>
</dbReference>
<keyword evidence="7" id="KW-0067">ATP-binding</keyword>
<dbReference type="InterPro" id="IPR003661">
    <property type="entry name" value="HisK_dim/P_dom"/>
</dbReference>
<dbReference type="Pfam" id="PF00512">
    <property type="entry name" value="HisKA"/>
    <property type="match status" value="1"/>
</dbReference>
<keyword evidence="16" id="KW-1185">Reference proteome</keyword>
<evidence type="ECO:0000256" key="11">
    <source>
        <dbReference type="ARBA" id="ARBA00039567"/>
    </source>
</evidence>
<evidence type="ECO:0000256" key="10">
    <source>
        <dbReference type="ARBA" id="ARBA00037696"/>
    </source>
</evidence>
<dbReference type="InterPro" id="IPR036890">
    <property type="entry name" value="HATPase_C_sf"/>
</dbReference>
<keyword evidence="8" id="KW-0902">Two-component regulatory system</keyword>
<dbReference type="Pfam" id="PF02518">
    <property type="entry name" value="HATPase_c"/>
    <property type="match status" value="1"/>
</dbReference>
<keyword evidence="3" id="KW-0597">Phosphoprotein</keyword>
<protein>
    <recommendedName>
        <fullName evidence="11">Sensory histidine kinase/phosphatase NtrB</fullName>
        <ecNumber evidence="2">2.7.13.3</ecNumber>
    </recommendedName>
    <alternativeName>
        <fullName evidence="12">Nitrogen regulation protein NR(II)</fullName>
    </alternativeName>
    <alternativeName>
        <fullName evidence="13">Nitrogen regulator II</fullName>
    </alternativeName>
</protein>
<dbReference type="InterPro" id="IPR000014">
    <property type="entry name" value="PAS"/>
</dbReference>
<dbReference type="PRINTS" id="PR00344">
    <property type="entry name" value="BCTRLSENSOR"/>
</dbReference>
<sequence>MSPRDSIGVRPDTLLDNLKTAVVCLDAQLRVTYLNTASEMLFGVSARHCGSEPFDKALPYLIDHRSKLEAALRKGAAFTERELYLRAGGGDPMIVDCTVTPFNDRNGDASLVLEFLSLDRQLRISRDDQMRVQNLANREMLRGLAHEIKNPLGGLRGAAQLLEREISDPDLREFTTIIIREADRLHNLVDGMLGPRRPPNKQPLNIHEPLEHVRALVSADLPTEVTLQRDYDPSIPDIQADREQLIQTLFNLVGNAVTALGERGDIMLRTRTQRLFTIGGTQHRLVVRIDVIDNGPGIPRDLLPRIFHPMVSSRAEGTGMGLPIAQYLIHLHQGLIECESRPGQTIFSVILPLEASDDEHQR</sequence>
<dbReference type="Gene3D" id="3.30.450.20">
    <property type="entry name" value="PAS domain"/>
    <property type="match status" value="1"/>
</dbReference>
<dbReference type="InterPro" id="IPR004358">
    <property type="entry name" value="Sig_transdc_His_kin-like_C"/>
</dbReference>
<evidence type="ECO:0000256" key="1">
    <source>
        <dbReference type="ARBA" id="ARBA00000085"/>
    </source>
</evidence>
<dbReference type="NCBIfam" id="NF008293">
    <property type="entry name" value="PRK11073.1"/>
    <property type="match status" value="1"/>
</dbReference>
<evidence type="ECO:0000313" key="15">
    <source>
        <dbReference type="EMBL" id="MFC3103823.1"/>
    </source>
</evidence>
<evidence type="ECO:0000256" key="6">
    <source>
        <dbReference type="ARBA" id="ARBA00022777"/>
    </source>
</evidence>
<dbReference type="Gene3D" id="3.30.565.10">
    <property type="entry name" value="Histidine kinase-like ATPase, C-terminal domain"/>
    <property type="match status" value="1"/>
</dbReference>
<accession>A0ABV7EM83</accession>
<dbReference type="Gene3D" id="1.10.287.130">
    <property type="match status" value="1"/>
</dbReference>
<dbReference type="EMBL" id="JBHRSS010000003">
    <property type="protein sequence ID" value="MFC3103823.1"/>
    <property type="molecule type" value="Genomic_DNA"/>
</dbReference>
<dbReference type="InterPro" id="IPR013656">
    <property type="entry name" value="PAS_4"/>
</dbReference>
<keyword evidence="4" id="KW-0808">Transferase</keyword>
<comment type="function">
    <text evidence="10">Member of the two-component regulatory system NtrB/NtrC, which controls expression of the nitrogen-regulated (ntr) genes in response to nitrogen limitation. Under conditions of nitrogen limitation, NtrB autophosphorylates and transfers the phosphoryl group to NtrC. In the presence of nitrogen, acts as a phosphatase that dephosphorylates and inactivates NtrC.</text>
</comment>
<evidence type="ECO:0000256" key="5">
    <source>
        <dbReference type="ARBA" id="ARBA00022741"/>
    </source>
</evidence>
<evidence type="ECO:0000256" key="8">
    <source>
        <dbReference type="ARBA" id="ARBA00023012"/>
    </source>
</evidence>
<evidence type="ECO:0000259" key="14">
    <source>
        <dbReference type="PROSITE" id="PS50109"/>
    </source>
</evidence>
<dbReference type="InterPro" id="IPR035965">
    <property type="entry name" value="PAS-like_dom_sf"/>
</dbReference>
<evidence type="ECO:0000256" key="13">
    <source>
        <dbReference type="ARBA" id="ARBA00043094"/>
    </source>
</evidence>
<dbReference type="CDD" id="cd00130">
    <property type="entry name" value="PAS"/>
    <property type="match status" value="1"/>
</dbReference>
<dbReference type="PANTHER" id="PTHR43065:SF16">
    <property type="entry name" value="SENSORY HISTIDINE KINASE_PHOSPHATASE NTRB"/>
    <property type="match status" value="1"/>
</dbReference>
<dbReference type="CDD" id="cd00082">
    <property type="entry name" value="HisKA"/>
    <property type="match status" value="1"/>
</dbReference>
<dbReference type="Pfam" id="PF08448">
    <property type="entry name" value="PAS_4"/>
    <property type="match status" value="1"/>
</dbReference>
<reference evidence="16" key="1">
    <citation type="journal article" date="2019" name="Int. J. Syst. Evol. Microbiol.">
        <title>The Global Catalogue of Microorganisms (GCM) 10K type strain sequencing project: providing services to taxonomists for standard genome sequencing and annotation.</title>
        <authorList>
            <consortium name="The Broad Institute Genomics Platform"/>
            <consortium name="The Broad Institute Genome Sequencing Center for Infectious Disease"/>
            <person name="Wu L."/>
            <person name="Ma J."/>
        </authorList>
    </citation>
    <scope>NUCLEOTIDE SEQUENCE [LARGE SCALE GENOMIC DNA]</scope>
    <source>
        <strain evidence="16">KCTC 52640</strain>
    </source>
</reference>
<keyword evidence="5" id="KW-0547">Nucleotide-binding</keyword>
<dbReference type="InterPro" id="IPR003594">
    <property type="entry name" value="HATPase_dom"/>
</dbReference>